<name>A0A5J9T5Y9_9POAL</name>
<proteinExistence type="predicted"/>
<sequence>MKEKHELLTWLLAATYMLIQIKNQALSLRASSEFSKLRIFEDIKTARSGFLKIHVILSSKDLTSQYRRRVQIVEDRDYFPKTSIDDKFPKTS</sequence>
<protein>
    <submittedName>
        <fullName evidence="1">Uncharacterized protein</fullName>
    </submittedName>
</protein>
<gene>
    <name evidence="1" type="ORF">EJB05_49898</name>
</gene>
<keyword evidence="2" id="KW-1185">Reference proteome</keyword>
<accession>A0A5J9T5Y9</accession>
<comment type="caution">
    <text evidence="1">The sequence shown here is derived from an EMBL/GenBank/DDBJ whole genome shotgun (WGS) entry which is preliminary data.</text>
</comment>
<evidence type="ECO:0000313" key="1">
    <source>
        <dbReference type="EMBL" id="TVU06674.1"/>
    </source>
</evidence>
<evidence type="ECO:0000313" key="2">
    <source>
        <dbReference type="Proteomes" id="UP000324897"/>
    </source>
</evidence>
<organism evidence="1 2">
    <name type="scientific">Eragrostis curvula</name>
    <name type="common">weeping love grass</name>
    <dbReference type="NCBI Taxonomy" id="38414"/>
    <lineage>
        <taxon>Eukaryota</taxon>
        <taxon>Viridiplantae</taxon>
        <taxon>Streptophyta</taxon>
        <taxon>Embryophyta</taxon>
        <taxon>Tracheophyta</taxon>
        <taxon>Spermatophyta</taxon>
        <taxon>Magnoliopsida</taxon>
        <taxon>Liliopsida</taxon>
        <taxon>Poales</taxon>
        <taxon>Poaceae</taxon>
        <taxon>PACMAD clade</taxon>
        <taxon>Chloridoideae</taxon>
        <taxon>Eragrostideae</taxon>
        <taxon>Eragrostidinae</taxon>
        <taxon>Eragrostis</taxon>
    </lineage>
</organism>
<dbReference type="Gramene" id="TVU06674">
    <property type="protein sequence ID" value="TVU06674"/>
    <property type="gene ID" value="EJB05_49898"/>
</dbReference>
<dbReference type="Proteomes" id="UP000324897">
    <property type="component" value="Unassembled WGS sequence"/>
</dbReference>
<dbReference type="EMBL" id="RWGY01000051">
    <property type="protein sequence ID" value="TVU06674.1"/>
    <property type="molecule type" value="Genomic_DNA"/>
</dbReference>
<dbReference type="AlphaFoldDB" id="A0A5J9T5Y9"/>
<reference evidence="1 2" key="1">
    <citation type="journal article" date="2019" name="Sci. Rep.">
        <title>A high-quality genome of Eragrostis curvula grass provides insights into Poaceae evolution and supports new strategies to enhance forage quality.</title>
        <authorList>
            <person name="Carballo J."/>
            <person name="Santos B.A.C.M."/>
            <person name="Zappacosta D."/>
            <person name="Garbus I."/>
            <person name="Selva J.P."/>
            <person name="Gallo C.A."/>
            <person name="Diaz A."/>
            <person name="Albertini E."/>
            <person name="Caccamo M."/>
            <person name="Echenique V."/>
        </authorList>
    </citation>
    <scope>NUCLEOTIDE SEQUENCE [LARGE SCALE GENOMIC DNA]</scope>
    <source>
        <strain evidence="2">cv. Victoria</strain>
        <tissue evidence="1">Leaf</tissue>
    </source>
</reference>